<sequence>MGAPAVLAEDVYREELARIGAEDGRVVCVEALPGGARHPFETAHPDRFFPLGSVGTAMVNMVEGLVTAGFRVFVCGLGTGLGAERLPRLALAHLRSGASVVVPDSQIDPVELLRTPRVQIAAPSGVHEIRAVVRGAARSGRPHHIRIGAGTPADVGWARGGGGDVPTVVWDVAHGSGRQPRARVCLVSVGEEGTRLALAVRERDAGPAHAHLVYLDDSHLAAAAGELARRHDRFVVLGGYRGPEGVRKRLSRLMPGCEVLEVTPGGDPAADADRVLSTVERLRR</sequence>
<organism evidence="1 2">
    <name type="scientific">Streptomyces lienomycini</name>
    <dbReference type="NCBI Taxonomy" id="284035"/>
    <lineage>
        <taxon>Bacteria</taxon>
        <taxon>Bacillati</taxon>
        <taxon>Actinomycetota</taxon>
        <taxon>Actinomycetes</taxon>
        <taxon>Kitasatosporales</taxon>
        <taxon>Streptomycetaceae</taxon>
        <taxon>Streptomyces</taxon>
    </lineage>
</organism>
<dbReference type="Proteomes" id="UP001595855">
    <property type="component" value="Unassembled WGS sequence"/>
</dbReference>
<protein>
    <submittedName>
        <fullName evidence="1">Transketolase</fullName>
    </submittedName>
</protein>
<dbReference type="InterPro" id="IPR029061">
    <property type="entry name" value="THDP-binding"/>
</dbReference>
<accession>A0ABV9X4H3</accession>
<dbReference type="RefSeq" id="WP_328661925.1">
    <property type="nucleotide sequence ID" value="NZ_BAAATN010000022.1"/>
</dbReference>
<keyword evidence="2" id="KW-1185">Reference proteome</keyword>
<evidence type="ECO:0000313" key="1">
    <source>
        <dbReference type="EMBL" id="MFC5020385.1"/>
    </source>
</evidence>
<dbReference type="SUPFAM" id="SSF52518">
    <property type="entry name" value="Thiamin diphosphate-binding fold (THDP-binding)"/>
    <property type="match status" value="1"/>
</dbReference>
<dbReference type="EMBL" id="JBHSJO010000003">
    <property type="protein sequence ID" value="MFC5020385.1"/>
    <property type="molecule type" value="Genomic_DNA"/>
</dbReference>
<proteinExistence type="predicted"/>
<name>A0ABV9X4H3_9ACTN</name>
<evidence type="ECO:0000313" key="2">
    <source>
        <dbReference type="Proteomes" id="UP001595855"/>
    </source>
</evidence>
<comment type="caution">
    <text evidence="1">The sequence shown here is derived from an EMBL/GenBank/DDBJ whole genome shotgun (WGS) entry which is preliminary data.</text>
</comment>
<gene>
    <name evidence="1" type="ORF">ACFPRC_36840</name>
</gene>
<reference evidence="2" key="1">
    <citation type="journal article" date="2019" name="Int. J. Syst. Evol. Microbiol.">
        <title>The Global Catalogue of Microorganisms (GCM) 10K type strain sequencing project: providing services to taxonomists for standard genome sequencing and annotation.</title>
        <authorList>
            <consortium name="The Broad Institute Genomics Platform"/>
            <consortium name="The Broad Institute Genome Sequencing Center for Infectious Disease"/>
            <person name="Wu L."/>
            <person name="Ma J."/>
        </authorList>
    </citation>
    <scope>NUCLEOTIDE SEQUENCE [LARGE SCALE GENOMIC DNA]</scope>
    <source>
        <strain evidence="2">CGMCC 4.1542</strain>
    </source>
</reference>